<evidence type="ECO:0000313" key="3">
    <source>
        <dbReference type="Proteomes" id="UP000265800"/>
    </source>
</evidence>
<keyword evidence="1" id="KW-0472">Membrane</keyword>
<keyword evidence="1" id="KW-1133">Transmembrane helix</keyword>
<dbReference type="Proteomes" id="UP000265800">
    <property type="component" value="Unassembled WGS sequence"/>
</dbReference>
<proteinExistence type="predicted"/>
<evidence type="ECO:0000256" key="1">
    <source>
        <dbReference type="SAM" id="Phobius"/>
    </source>
</evidence>
<comment type="caution">
    <text evidence="2">The sequence shown here is derived from an EMBL/GenBank/DDBJ whole genome shotgun (WGS) entry which is preliminary data.</text>
</comment>
<keyword evidence="1" id="KW-0812">Transmembrane</keyword>
<dbReference type="AlphaFoldDB" id="A0A399EII2"/>
<evidence type="ECO:0000313" key="2">
    <source>
        <dbReference type="EMBL" id="RIH83935.1"/>
    </source>
</evidence>
<reference evidence="2 3" key="1">
    <citation type="submission" date="2018-08" db="EMBL/GenBank/DDBJ databases">
        <title>Meiothermus luteus KCTC 52599 genome sequencing project.</title>
        <authorList>
            <person name="Da Costa M.S."/>
            <person name="Albuquerque L."/>
            <person name="Raposo P."/>
            <person name="Froufe H.J.C."/>
            <person name="Barroso C.S."/>
            <person name="Egas C."/>
        </authorList>
    </citation>
    <scope>NUCLEOTIDE SEQUENCE [LARGE SCALE GENOMIC DNA]</scope>
    <source>
        <strain evidence="2 3">KCTC 52599</strain>
    </source>
</reference>
<gene>
    <name evidence="2" type="ORF">Mlute_02047</name>
</gene>
<keyword evidence="3" id="KW-1185">Reference proteome</keyword>
<sequence length="135" mass="15742">MFVRYKIRYLFCYICNTMSPEYLGAVFFGLVAVLVLLPLWLVPFLKRRREERELLALNKMYRFARRHNTFVRNFQGVRFVVVLGSEGFRYMLGGQFVSRERLLKALGEENEKVLLKAEGEESQSGPVQLLLTSPA</sequence>
<organism evidence="2 3">
    <name type="scientific">Meiothermus luteus</name>
    <dbReference type="NCBI Taxonomy" id="2026184"/>
    <lineage>
        <taxon>Bacteria</taxon>
        <taxon>Thermotogati</taxon>
        <taxon>Deinococcota</taxon>
        <taxon>Deinococci</taxon>
        <taxon>Thermales</taxon>
        <taxon>Thermaceae</taxon>
        <taxon>Meiothermus</taxon>
    </lineage>
</organism>
<dbReference type="EMBL" id="QWKZ01000070">
    <property type="protein sequence ID" value="RIH83935.1"/>
    <property type="molecule type" value="Genomic_DNA"/>
</dbReference>
<feature type="transmembrane region" description="Helical" evidence="1">
    <location>
        <begin position="22"/>
        <end position="42"/>
    </location>
</feature>
<protein>
    <submittedName>
        <fullName evidence="2">Uncharacterized protein</fullName>
    </submittedName>
</protein>
<accession>A0A399EII2</accession>
<name>A0A399EII2_9DEIN</name>